<protein>
    <recommendedName>
        <fullName evidence="4">RING-type domain-containing protein</fullName>
    </recommendedName>
</protein>
<evidence type="ECO:0000313" key="3">
    <source>
        <dbReference type="Proteomes" id="UP000037069"/>
    </source>
</evidence>
<dbReference type="InterPro" id="IPR013083">
    <property type="entry name" value="Znf_RING/FYVE/PHD"/>
</dbReference>
<organism evidence="2 3">
    <name type="scientific">Lucilia cuprina</name>
    <name type="common">Green bottle fly</name>
    <name type="synonym">Australian sheep blowfly</name>
    <dbReference type="NCBI Taxonomy" id="7375"/>
    <lineage>
        <taxon>Eukaryota</taxon>
        <taxon>Metazoa</taxon>
        <taxon>Ecdysozoa</taxon>
        <taxon>Arthropoda</taxon>
        <taxon>Hexapoda</taxon>
        <taxon>Insecta</taxon>
        <taxon>Pterygota</taxon>
        <taxon>Neoptera</taxon>
        <taxon>Endopterygota</taxon>
        <taxon>Diptera</taxon>
        <taxon>Brachycera</taxon>
        <taxon>Muscomorpha</taxon>
        <taxon>Oestroidea</taxon>
        <taxon>Calliphoridae</taxon>
        <taxon>Luciliinae</taxon>
        <taxon>Lucilia</taxon>
    </lineage>
</organism>
<keyword evidence="1" id="KW-0472">Membrane</keyword>
<sequence length="77" mass="8869">MSQPDGGIIVEIAVSYLYCISLLYLEFKMGSKVPDKSNIICGVCNAYIMPSHEILVLWQCRHIFHILCIEAYHEMYL</sequence>
<dbReference type="Gene3D" id="3.30.40.10">
    <property type="entry name" value="Zinc/RING finger domain, C3HC4 (zinc finger)"/>
    <property type="match status" value="1"/>
</dbReference>
<name>A0A0L0C5E5_LUCCU</name>
<dbReference type="AlphaFoldDB" id="A0A0L0C5E5"/>
<keyword evidence="1" id="KW-1133">Transmembrane helix</keyword>
<gene>
    <name evidence="2" type="ORF">FF38_06560</name>
</gene>
<proteinExistence type="predicted"/>
<dbReference type="EMBL" id="JRES01000902">
    <property type="protein sequence ID" value="KNC27462.1"/>
    <property type="molecule type" value="Genomic_DNA"/>
</dbReference>
<dbReference type="Proteomes" id="UP000037069">
    <property type="component" value="Unassembled WGS sequence"/>
</dbReference>
<evidence type="ECO:0000313" key="2">
    <source>
        <dbReference type="EMBL" id="KNC27462.1"/>
    </source>
</evidence>
<comment type="caution">
    <text evidence="2">The sequence shown here is derived from an EMBL/GenBank/DDBJ whole genome shotgun (WGS) entry which is preliminary data.</text>
</comment>
<evidence type="ECO:0008006" key="4">
    <source>
        <dbReference type="Google" id="ProtNLM"/>
    </source>
</evidence>
<dbReference type="SUPFAM" id="SSF57850">
    <property type="entry name" value="RING/U-box"/>
    <property type="match status" value="1"/>
</dbReference>
<evidence type="ECO:0000256" key="1">
    <source>
        <dbReference type="SAM" id="Phobius"/>
    </source>
</evidence>
<feature type="transmembrane region" description="Helical" evidence="1">
    <location>
        <begin position="6"/>
        <end position="27"/>
    </location>
</feature>
<keyword evidence="1" id="KW-0812">Transmembrane</keyword>
<accession>A0A0L0C5E5</accession>
<keyword evidence="3" id="KW-1185">Reference proteome</keyword>
<reference evidence="2 3" key="1">
    <citation type="journal article" date="2015" name="Nat. Commun.">
        <title>Lucilia cuprina genome unlocks parasitic fly biology to underpin future interventions.</title>
        <authorList>
            <person name="Anstead C.A."/>
            <person name="Korhonen P.K."/>
            <person name="Young N.D."/>
            <person name="Hall R.S."/>
            <person name="Jex A.R."/>
            <person name="Murali S.C."/>
            <person name="Hughes D.S."/>
            <person name="Lee S.F."/>
            <person name="Perry T."/>
            <person name="Stroehlein A.J."/>
            <person name="Ansell B.R."/>
            <person name="Breugelmans B."/>
            <person name="Hofmann A."/>
            <person name="Qu J."/>
            <person name="Dugan S."/>
            <person name="Lee S.L."/>
            <person name="Chao H."/>
            <person name="Dinh H."/>
            <person name="Han Y."/>
            <person name="Doddapaneni H.V."/>
            <person name="Worley K.C."/>
            <person name="Muzny D.M."/>
            <person name="Ioannidis P."/>
            <person name="Waterhouse R.M."/>
            <person name="Zdobnov E.M."/>
            <person name="James P.J."/>
            <person name="Bagnall N.H."/>
            <person name="Kotze A.C."/>
            <person name="Gibbs R.A."/>
            <person name="Richards S."/>
            <person name="Batterham P."/>
            <person name="Gasser R.B."/>
        </authorList>
    </citation>
    <scope>NUCLEOTIDE SEQUENCE [LARGE SCALE GENOMIC DNA]</scope>
    <source>
        <strain evidence="2 3">LS</strain>
        <tissue evidence="2">Full body</tissue>
    </source>
</reference>